<evidence type="ECO:0000313" key="3">
    <source>
        <dbReference type="Proteomes" id="UP000237347"/>
    </source>
</evidence>
<proteinExistence type="predicted"/>
<dbReference type="SUPFAM" id="SSF53335">
    <property type="entry name" value="S-adenosyl-L-methionine-dependent methyltransferases"/>
    <property type="match status" value="1"/>
</dbReference>
<dbReference type="InterPro" id="IPR013216">
    <property type="entry name" value="Methyltransf_11"/>
</dbReference>
<dbReference type="Proteomes" id="UP000237347">
    <property type="component" value="Unassembled WGS sequence"/>
</dbReference>
<dbReference type="Gene3D" id="3.40.50.150">
    <property type="entry name" value="Vaccinia Virus protein VP39"/>
    <property type="match status" value="1"/>
</dbReference>
<sequence>MTYDIGDQCPVDDGLVQRLMLNGCEPLPRWRCRPKSPASYETPLDTSIIWDPYTCKSYQCLIERKNALGYFDCKDCFDLKGKETRLDIGGGTATFATKMRERNVTIITSTLNLDGPFNSFIASRGLIPIHVNVSQRLPFFENTLDIVHSMHILSNWIPKAMLEFTLYDIYRALRPGGLFWLDHFFCMRS</sequence>
<dbReference type="PANTHER" id="PTHR44067:SF10">
    <property type="entry name" value="S-ADENOSYL-L-METHIONINE-DEPENDENT METHYLTRANSFERASE SUPERFAMILY PROTEIN"/>
    <property type="match status" value="1"/>
</dbReference>
<name>A0AAW0KZP9_QUESU</name>
<comment type="caution">
    <text evidence="2">The sequence shown here is derived from an EMBL/GenBank/DDBJ whole genome shotgun (WGS) entry which is preliminary data.</text>
</comment>
<dbReference type="InterPro" id="IPR029063">
    <property type="entry name" value="SAM-dependent_MTases_sf"/>
</dbReference>
<dbReference type="Pfam" id="PF08241">
    <property type="entry name" value="Methyltransf_11"/>
    <property type="match status" value="1"/>
</dbReference>
<dbReference type="InterPro" id="IPR053223">
    <property type="entry name" value="Prob_Methyltransferase"/>
</dbReference>
<organism evidence="2 3">
    <name type="scientific">Quercus suber</name>
    <name type="common">Cork oak</name>
    <dbReference type="NCBI Taxonomy" id="58331"/>
    <lineage>
        <taxon>Eukaryota</taxon>
        <taxon>Viridiplantae</taxon>
        <taxon>Streptophyta</taxon>
        <taxon>Embryophyta</taxon>
        <taxon>Tracheophyta</taxon>
        <taxon>Spermatophyta</taxon>
        <taxon>Magnoliopsida</taxon>
        <taxon>eudicotyledons</taxon>
        <taxon>Gunneridae</taxon>
        <taxon>Pentapetalae</taxon>
        <taxon>rosids</taxon>
        <taxon>fabids</taxon>
        <taxon>Fagales</taxon>
        <taxon>Fagaceae</taxon>
        <taxon>Quercus</taxon>
    </lineage>
</organism>
<dbReference type="EMBL" id="PKMF04000183">
    <property type="protein sequence ID" value="KAK7844597.1"/>
    <property type="molecule type" value="Genomic_DNA"/>
</dbReference>
<gene>
    <name evidence="2" type="ORF">CFP56_010725</name>
</gene>
<accession>A0AAW0KZP9</accession>
<keyword evidence="3" id="KW-1185">Reference proteome</keyword>
<dbReference type="AlphaFoldDB" id="A0AAW0KZP9"/>
<protein>
    <recommendedName>
        <fullName evidence="1">Methyltransferase type 11 domain-containing protein</fullName>
    </recommendedName>
</protein>
<dbReference type="PANTHER" id="PTHR44067">
    <property type="entry name" value="S-ADENOSYL-L-METHIONINE-DEPENDENT METHYLTRANSFERASE SUPERFAMILY PROTEIN-RELATED"/>
    <property type="match status" value="1"/>
</dbReference>
<evidence type="ECO:0000259" key="1">
    <source>
        <dbReference type="Pfam" id="PF08241"/>
    </source>
</evidence>
<evidence type="ECO:0000313" key="2">
    <source>
        <dbReference type="EMBL" id="KAK7844597.1"/>
    </source>
</evidence>
<feature type="domain" description="Methyltransferase type 11" evidence="1">
    <location>
        <begin position="86"/>
        <end position="180"/>
    </location>
</feature>
<dbReference type="GO" id="GO:0008757">
    <property type="term" value="F:S-adenosylmethionine-dependent methyltransferase activity"/>
    <property type="evidence" value="ECO:0007669"/>
    <property type="project" value="InterPro"/>
</dbReference>
<reference evidence="2 3" key="1">
    <citation type="journal article" date="2018" name="Sci. Data">
        <title>The draft genome sequence of cork oak.</title>
        <authorList>
            <person name="Ramos A.M."/>
            <person name="Usie A."/>
            <person name="Barbosa P."/>
            <person name="Barros P.M."/>
            <person name="Capote T."/>
            <person name="Chaves I."/>
            <person name="Simoes F."/>
            <person name="Abreu I."/>
            <person name="Carrasquinho I."/>
            <person name="Faro C."/>
            <person name="Guimaraes J.B."/>
            <person name="Mendonca D."/>
            <person name="Nobrega F."/>
            <person name="Rodrigues L."/>
            <person name="Saibo N.J.M."/>
            <person name="Varela M.C."/>
            <person name="Egas C."/>
            <person name="Matos J."/>
            <person name="Miguel C.M."/>
            <person name="Oliveira M.M."/>
            <person name="Ricardo C.P."/>
            <person name="Goncalves S."/>
        </authorList>
    </citation>
    <scope>NUCLEOTIDE SEQUENCE [LARGE SCALE GENOMIC DNA]</scope>
    <source>
        <strain evidence="3">cv. HL8</strain>
    </source>
</reference>